<evidence type="ECO:0000256" key="2">
    <source>
        <dbReference type="ARBA" id="ARBA00022771"/>
    </source>
</evidence>
<evidence type="ECO:0000256" key="1">
    <source>
        <dbReference type="ARBA" id="ARBA00022723"/>
    </source>
</evidence>
<evidence type="ECO:0000256" key="4">
    <source>
        <dbReference type="PROSITE-ProRule" id="PRU00175"/>
    </source>
</evidence>
<organism evidence="6 7">
    <name type="scientific">Gigaspora margarita</name>
    <dbReference type="NCBI Taxonomy" id="4874"/>
    <lineage>
        <taxon>Eukaryota</taxon>
        <taxon>Fungi</taxon>
        <taxon>Fungi incertae sedis</taxon>
        <taxon>Mucoromycota</taxon>
        <taxon>Glomeromycotina</taxon>
        <taxon>Glomeromycetes</taxon>
        <taxon>Diversisporales</taxon>
        <taxon>Gigasporaceae</taxon>
        <taxon>Gigaspora</taxon>
    </lineage>
</organism>
<dbReference type="Gene3D" id="3.30.40.10">
    <property type="entry name" value="Zinc/RING finger domain, C3HC4 (zinc finger)"/>
    <property type="match status" value="1"/>
</dbReference>
<dbReference type="InterPro" id="IPR013083">
    <property type="entry name" value="Znf_RING/FYVE/PHD"/>
</dbReference>
<dbReference type="Pfam" id="PF13445">
    <property type="entry name" value="zf-RING_UBOX"/>
    <property type="match status" value="1"/>
</dbReference>
<sequence length="167" mass="19994">MNSTEEITQLKKYLEILNNEINFREQIIEGLEANINRFELKCTICFEHMSNPCTILCGHTFCYKCLYQWDIIYHFVSIKSSAEIERLKKEELEVKFISNKRKNLFNNPNTETKCSYEDTNDNYDTSDSFIDDEEEEADNRYTDEYTDEITEEFINKPDLKAQMNYHQ</sequence>
<dbReference type="EMBL" id="CAJVQB010022553">
    <property type="protein sequence ID" value="CAG8799886.1"/>
    <property type="molecule type" value="Genomic_DNA"/>
</dbReference>
<keyword evidence="1" id="KW-0479">Metal-binding</keyword>
<accession>A0ABN7VUL7</accession>
<evidence type="ECO:0000256" key="3">
    <source>
        <dbReference type="ARBA" id="ARBA00022833"/>
    </source>
</evidence>
<evidence type="ECO:0000313" key="6">
    <source>
        <dbReference type="EMBL" id="CAG8799886.1"/>
    </source>
</evidence>
<keyword evidence="7" id="KW-1185">Reference proteome</keyword>
<dbReference type="Proteomes" id="UP000789901">
    <property type="component" value="Unassembled WGS sequence"/>
</dbReference>
<evidence type="ECO:0000313" key="7">
    <source>
        <dbReference type="Proteomes" id="UP000789901"/>
    </source>
</evidence>
<proteinExistence type="predicted"/>
<keyword evidence="2 4" id="KW-0863">Zinc-finger</keyword>
<keyword evidence="3" id="KW-0862">Zinc</keyword>
<reference evidence="6 7" key="1">
    <citation type="submission" date="2021-06" db="EMBL/GenBank/DDBJ databases">
        <authorList>
            <person name="Kallberg Y."/>
            <person name="Tangrot J."/>
            <person name="Rosling A."/>
        </authorList>
    </citation>
    <scope>NUCLEOTIDE SEQUENCE [LARGE SCALE GENOMIC DNA]</scope>
    <source>
        <strain evidence="6 7">120-4 pot B 10/14</strain>
    </source>
</reference>
<evidence type="ECO:0000259" key="5">
    <source>
        <dbReference type="PROSITE" id="PS50089"/>
    </source>
</evidence>
<gene>
    <name evidence="6" type="ORF">GMARGA_LOCUS22871</name>
</gene>
<dbReference type="InterPro" id="IPR001841">
    <property type="entry name" value="Znf_RING"/>
</dbReference>
<dbReference type="InterPro" id="IPR027370">
    <property type="entry name" value="Znf-RING_euk"/>
</dbReference>
<dbReference type="PROSITE" id="PS50089">
    <property type="entry name" value="ZF_RING_2"/>
    <property type="match status" value="1"/>
</dbReference>
<dbReference type="SUPFAM" id="SSF57850">
    <property type="entry name" value="RING/U-box"/>
    <property type="match status" value="1"/>
</dbReference>
<name>A0ABN7VUL7_GIGMA</name>
<feature type="domain" description="RING-type" evidence="5">
    <location>
        <begin position="42"/>
        <end position="69"/>
    </location>
</feature>
<dbReference type="InterPro" id="IPR017907">
    <property type="entry name" value="Znf_RING_CS"/>
</dbReference>
<comment type="caution">
    <text evidence="6">The sequence shown here is derived from an EMBL/GenBank/DDBJ whole genome shotgun (WGS) entry which is preliminary data.</text>
</comment>
<protein>
    <submittedName>
        <fullName evidence="6">15430_t:CDS:1</fullName>
    </submittedName>
</protein>
<dbReference type="PROSITE" id="PS00518">
    <property type="entry name" value="ZF_RING_1"/>
    <property type="match status" value="1"/>
</dbReference>